<feature type="domain" description="Putative endonuclease Z1" evidence="1">
    <location>
        <begin position="408"/>
        <end position="635"/>
    </location>
</feature>
<dbReference type="Pfam" id="PF10593">
    <property type="entry name" value="Z1"/>
    <property type="match status" value="1"/>
</dbReference>
<reference evidence="2 3" key="1">
    <citation type="submission" date="2019-04" db="EMBL/GenBank/DDBJ databases">
        <title>Microbes associate with the intestines of laboratory mice.</title>
        <authorList>
            <person name="Navarre W."/>
            <person name="Wong E."/>
            <person name="Huang K."/>
            <person name="Tropini C."/>
            <person name="Ng K."/>
            <person name="Yu B."/>
        </authorList>
    </citation>
    <scope>NUCLEOTIDE SEQUENCE [LARGE SCALE GENOMIC DNA]</scope>
    <source>
        <strain evidence="2 3">NM50_B9-20</strain>
    </source>
</reference>
<evidence type="ECO:0000259" key="1">
    <source>
        <dbReference type="Pfam" id="PF10593"/>
    </source>
</evidence>
<dbReference type="EMBL" id="SRYR01000009">
    <property type="protein sequence ID" value="TGY41129.1"/>
    <property type="molecule type" value="Genomic_DNA"/>
</dbReference>
<protein>
    <submittedName>
        <fullName evidence="2">Endonuclease</fullName>
    </submittedName>
</protein>
<dbReference type="Proteomes" id="UP000306888">
    <property type="component" value="Unassembled WGS sequence"/>
</dbReference>
<dbReference type="GO" id="GO:0004519">
    <property type="term" value="F:endonuclease activity"/>
    <property type="evidence" value="ECO:0007669"/>
    <property type="project" value="UniProtKB-KW"/>
</dbReference>
<dbReference type="SUPFAM" id="SSF52540">
    <property type="entry name" value="P-loop containing nucleoside triphosphate hydrolases"/>
    <property type="match status" value="1"/>
</dbReference>
<name>A0A4S2DGE1_9CLOT</name>
<dbReference type="InterPro" id="IPR018310">
    <property type="entry name" value="Put_endonuclease_Z1-dom"/>
</dbReference>
<keyword evidence="3" id="KW-1185">Reference proteome</keyword>
<dbReference type="InterPro" id="IPR027417">
    <property type="entry name" value="P-loop_NTPase"/>
</dbReference>
<evidence type="ECO:0000313" key="2">
    <source>
        <dbReference type="EMBL" id="TGY41129.1"/>
    </source>
</evidence>
<dbReference type="Gene3D" id="3.40.50.300">
    <property type="entry name" value="P-loop containing nucleotide triphosphate hydrolases"/>
    <property type="match status" value="1"/>
</dbReference>
<dbReference type="AlphaFoldDB" id="A0A4S2DGE1"/>
<proteinExistence type="predicted"/>
<dbReference type="OrthoDB" id="436461at2"/>
<evidence type="ECO:0000313" key="3">
    <source>
        <dbReference type="Proteomes" id="UP000306888"/>
    </source>
</evidence>
<keyword evidence="2" id="KW-0255">Endonuclease</keyword>
<comment type="caution">
    <text evidence="2">The sequence shown here is derived from an EMBL/GenBank/DDBJ whole genome shotgun (WGS) entry which is preliminary data.</text>
</comment>
<keyword evidence="2" id="KW-0540">Nuclease</keyword>
<accession>A0A4S2DGE1</accession>
<organism evidence="2 3">
    <name type="scientific">Clostridium sartagoforme</name>
    <dbReference type="NCBI Taxonomy" id="84031"/>
    <lineage>
        <taxon>Bacteria</taxon>
        <taxon>Bacillati</taxon>
        <taxon>Bacillota</taxon>
        <taxon>Clostridia</taxon>
        <taxon>Eubacteriales</taxon>
        <taxon>Clostridiaceae</taxon>
        <taxon>Clostridium</taxon>
    </lineage>
</organism>
<keyword evidence="2" id="KW-0378">Hydrolase</keyword>
<gene>
    <name evidence="2" type="ORF">E5347_13235</name>
</gene>
<sequence>MRLNNDPKQFLYSLVLTTIINEKTEEEDIIDTYIEQYSMMPMLIGKITEEDKKYVKNRITAERSIKLSKGYVLEGEERHQKWFLSKKAELSMAYWDRYSKYLIEEKHFAPNVVNTMDEMLDNLTDLLGNPEIEGKFQRRGLIIGDVQSGKTSNYTGLICKAADSGYKVIVLLTGVIEKLRKQTQLRIDEGFVGMDSQALMKGKNDNIIGVGNYNPSVYPVVFTTTEFDFKTNLANTVGIKIGQVNQPMVFVIKKNVSTLRNLNKWLKMFNANGEDKIDSSILVVDDESDNASVNTNNEDQNPTTINGKIRELLAMFKRASYVGFTATPFANIFIDPESNDSMKNEDLFPKDYIYCLNAPSNYIGARDIFGEDGEHRGMLRKIDKDAIELHIPYKHKNGHVLDAMPSDMIEAIETFLLANVIRDLRGDIKKHRSMLINVSRFTNIQNSLAVLVNNYLKEIQASARIFSHLSASEALNNSVYFRSLYKTFEKQYSHLEFTWKEISQQLYKSIAPIITTTVNKDNSNGLNYEEYEEVGLRAIAIGGLSLSRGLTLEGLIVSYFYRNSKMYDTLMQMGRWFGYRVGYDDLCRIWMEEDGIEWYKQINRATEELRNDLKKYNKSGRTPKEFGIRVRSDVNTLLVTARNKMRTASNMEVCISLSGEVIETPCIYNDITMNELNKEAVNVLKENLLNNYKIEKLGKSIGFRNVDKCYITQMLSNYNVSILNNCFDCDSIKEFIEAYTGNELDKWDVAFASGSSVKNFYVDTFGIKKVERKYSLDNDNKIIKLSGNKKRLGSPSDGAYFLSAEEIEEIKREYEKDNEKEVSTLSQKTYFRYGKRNPLLVIYYVDLRKDEDSEEIKNTNISEDIVGLSIGIPNLSGSNSHYARYKINKIQRELLQFGDLNDYGDDE</sequence>